<evidence type="ECO:0000313" key="11">
    <source>
        <dbReference type="Proteomes" id="UP000266720"/>
    </source>
</evidence>
<dbReference type="PIRSF" id="PIRSF000185">
    <property type="entry name" value="Glu_DH"/>
    <property type="match status" value="1"/>
</dbReference>
<evidence type="ECO:0000259" key="9">
    <source>
        <dbReference type="SMART" id="SM00839"/>
    </source>
</evidence>
<dbReference type="KEGG" id="tcb:TCARB_0270"/>
<dbReference type="STRING" id="697581.TCARB_0270"/>
<dbReference type="InterPro" id="IPR006097">
    <property type="entry name" value="Glu/Leu/Phe/Val/Trp_DH_dimer"/>
</dbReference>
<name>A0A3G1A4F8_9CREN</name>
<keyword evidence="3 4" id="KW-0560">Oxidoreductase</keyword>
<comment type="similarity">
    <text evidence="1 4 8">Belongs to the Glu/Leu/Phe/Val dehydrogenases family.</text>
</comment>
<evidence type="ECO:0000256" key="8">
    <source>
        <dbReference type="RuleBase" id="RU004417"/>
    </source>
</evidence>
<dbReference type="PANTHER" id="PTHR11606">
    <property type="entry name" value="GLUTAMATE DEHYDROGENASE"/>
    <property type="match status" value="1"/>
</dbReference>
<dbReference type="GO" id="GO:0004352">
    <property type="term" value="F:glutamate dehydrogenase (NAD+) activity"/>
    <property type="evidence" value="ECO:0007669"/>
    <property type="project" value="TreeGrafter"/>
</dbReference>
<dbReference type="InterPro" id="IPR033524">
    <property type="entry name" value="Glu/Leu/Phe/Val_DH_AS"/>
</dbReference>
<dbReference type="PROSITE" id="PS00074">
    <property type="entry name" value="GLFV_DEHYDROGENASE"/>
    <property type="match status" value="1"/>
</dbReference>
<dbReference type="PANTHER" id="PTHR11606:SF13">
    <property type="entry name" value="GLUTAMATE DEHYDROGENASE 1, MITOCHONDRIAL"/>
    <property type="match status" value="1"/>
</dbReference>
<dbReference type="InterPro" id="IPR033922">
    <property type="entry name" value="NAD_bind_Glu_DH"/>
</dbReference>
<dbReference type="InterPro" id="IPR006095">
    <property type="entry name" value="Glu/Leu/Phe/Val/Trp_DH"/>
</dbReference>
<protein>
    <recommendedName>
        <fullName evidence="4">Glutamate dehydrogenase</fullName>
    </recommendedName>
</protein>
<dbReference type="SMART" id="SM00839">
    <property type="entry name" value="ELFV_dehydrog"/>
    <property type="match status" value="1"/>
</dbReference>
<dbReference type="InterPro" id="IPR036291">
    <property type="entry name" value="NAD(P)-bd_dom_sf"/>
</dbReference>
<dbReference type="InterPro" id="IPR014362">
    <property type="entry name" value="Glu_DH"/>
</dbReference>
<evidence type="ECO:0000256" key="7">
    <source>
        <dbReference type="PIRSR" id="PIRSR000185-3"/>
    </source>
</evidence>
<keyword evidence="6" id="KW-0520">NAD</keyword>
<keyword evidence="6" id="KW-0547">Nucleotide-binding</keyword>
<evidence type="ECO:0000256" key="2">
    <source>
        <dbReference type="ARBA" id="ARBA00011643"/>
    </source>
</evidence>
<dbReference type="Proteomes" id="UP000266720">
    <property type="component" value="Chromosome"/>
</dbReference>
<dbReference type="GO" id="GO:0006538">
    <property type="term" value="P:L-glutamate catabolic process"/>
    <property type="evidence" value="ECO:0007669"/>
    <property type="project" value="TreeGrafter"/>
</dbReference>
<evidence type="ECO:0000256" key="4">
    <source>
        <dbReference type="PIRNR" id="PIRNR000185"/>
    </source>
</evidence>
<dbReference type="Gene3D" id="3.40.50.10860">
    <property type="entry name" value="Leucine Dehydrogenase, chain A, domain 1"/>
    <property type="match status" value="1"/>
</dbReference>
<accession>A0A3G1A4F8</accession>
<dbReference type="Gene3D" id="3.40.50.720">
    <property type="entry name" value="NAD(P)-binding Rossmann-like Domain"/>
    <property type="match status" value="1"/>
</dbReference>
<evidence type="ECO:0000256" key="3">
    <source>
        <dbReference type="ARBA" id="ARBA00023002"/>
    </source>
</evidence>
<feature type="active site" description="Proton donor" evidence="5">
    <location>
        <position position="140"/>
    </location>
</feature>
<dbReference type="CDD" id="cd01076">
    <property type="entry name" value="NAD_bind_1_Glu_DH"/>
    <property type="match status" value="1"/>
</dbReference>
<dbReference type="Pfam" id="PF02812">
    <property type="entry name" value="ELFV_dehydrog_N"/>
    <property type="match status" value="1"/>
</dbReference>
<feature type="binding site" evidence="6">
    <location>
        <position position="128"/>
    </location>
    <ligand>
        <name>substrate</name>
    </ligand>
</feature>
<dbReference type="InterPro" id="IPR006096">
    <property type="entry name" value="Glu/Leu/Phe/Val/Trp_DH_C"/>
</dbReference>
<feature type="binding site" evidence="6">
    <location>
        <position position="224"/>
    </location>
    <ligand>
        <name>NAD(+)</name>
        <dbReference type="ChEBI" id="CHEBI:57540"/>
    </ligand>
</feature>
<evidence type="ECO:0000256" key="6">
    <source>
        <dbReference type="PIRSR" id="PIRSR000185-2"/>
    </source>
</evidence>
<feature type="binding site" evidence="6">
    <location>
        <position position="384"/>
    </location>
    <ligand>
        <name>substrate</name>
    </ligand>
</feature>
<dbReference type="SUPFAM" id="SSF53223">
    <property type="entry name" value="Aminoacid dehydrogenase-like, N-terminal domain"/>
    <property type="match status" value="1"/>
</dbReference>
<proteinExistence type="inferred from homology"/>
<feature type="binding site" evidence="6">
    <location>
        <position position="255"/>
    </location>
    <ligand>
        <name>NAD(+)</name>
        <dbReference type="ChEBI" id="CHEBI:57540"/>
    </ligand>
</feature>
<organism evidence="10 11">
    <name type="scientific">Thermofilum adornatum 1505</name>
    <dbReference type="NCBI Taxonomy" id="697581"/>
    <lineage>
        <taxon>Archaea</taxon>
        <taxon>Thermoproteota</taxon>
        <taxon>Thermoprotei</taxon>
        <taxon>Thermofilales</taxon>
        <taxon>Thermofilaceae</taxon>
        <taxon>Thermofilum</taxon>
    </lineage>
</organism>
<reference evidence="11" key="1">
    <citation type="book" date="2010" name="EXTREMOPHILES" publisher="0:0-0">
        <title>Complete genome sequences of ten hyperthermophilic archaea reveal their metabolic capabilities and possible ecological roles.</title>
        <editorList>
            <person name="?"/>
        </editorList>
        <authorList>
            <person name="Ravin N.V."/>
            <person name="Mardanov A.V."/>
            <person name="Bonch-Osmolovskaya E.A."/>
            <person name="Skryabin K.G."/>
        </authorList>
    </citation>
    <scope>NUCLEOTIDE SEQUENCE [LARGE SCALE GENOMIC DNA]</scope>
    <source>
        <strain evidence="11">1505</strain>
    </source>
</reference>
<feature type="site" description="Important for catalysis" evidence="7">
    <location>
        <position position="180"/>
    </location>
</feature>
<sequence>MLSKAYKKFRTTTMVYKSFMLKYYFAILINGEKMTYENDPVYQMAVQQLKQSAKILNLPDDVVEVLRHPERLLHVKIPVKLDNGKIAVFHGWRSQHNSALGPYKGGIRYHENVTEGEVVALSMWMTWKNSLAGIPYGGGKGGVKVNPKELSPRELEELSRKYFAALSRIVGEDVDIPAPDVYTNPQTMAWYMDEYSKIVGYNAWGVVTAKPKEIGGLSARVVSTGLGVAIVAREAAKKVWGGVENKTVAVQGFGNVGIYAAKYLSEWGAKVVAVTDSKGGIYNPNGINVEELIKIKEQTGSVTNYKEYKKKITNEEILELDVDILVPAAVENVITKDNAPRIKAKIISEGANGPTTPEADEILRKKDVIVIPDILANAGGVVMSWIEWANNRMGNWLTEEEALSRLEKKMVENFGSVYNEWQKRFHEYPMRIAAYAIAVERVVTAMKLRGWI</sequence>
<dbReference type="SUPFAM" id="SSF51735">
    <property type="entry name" value="NAD(P)-binding Rossmann-fold domains"/>
    <property type="match status" value="1"/>
</dbReference>
<dbReference type="PRINTS" id="PR00082">
    <property type="entry name" value="GLFDHDRGNASE"/>
</dbReference>
<evidence type="ECO:0000313" key="10">
    <source>
        <dbReference type="EMBL" id="AJB41346.1"/>
    </source>
</evidence>
<dbReference type="AlphaFoldDB" id="A0A3G1A4F8"/>
<comment type="subunit">
    <text evidence="2">Homohexamer.</text>
</comment>
<evidence type="ECO:0000256" key="5">
    <source>
        <dbReference type="PIRSR" id="PIRSR000185-1"/>
    </source>
</evidence>
<dbReference type="Pfam" id="PF00208">
    <property type="entry name" value="ELFV_dehydrog"/>
    <property type="match status" value="1"/>
</dbReference>
<dbReference type="InterPro" id="IPR046346">
    <property type="entry name" value="Aminoacid_DH-like_N_sf"/>
</dbReference>
<feature type="binding site" evidence="6">
    <location>
        <position position="104"/>
    </location>
    <ligand>
        <name>substrate</name>
    </ligand>
</feature>
<dbReference type="GO" id="GO:0000166">
    <property type="term" value="F:nucleotide binding"/>
    <property type="evidence" value="ECO:0007669"/>
    <property type="project" value="UniProtKB-KW"/>
</dbReference>
<evidence type="ECO:0000256" key="1">
    <source>
        <dbReference type="ARBA" id="ARBA00006382"/>
    </source>
</evidence>
<dbReference type="EMBL" id="CP007493">
    <property type="protein sequence ID" value="AJB41346.1"/>
    <property type="molecule type" value="Genomic_DNA"/>
</dbReference>
<feature type="domain" description="Glutamate/phenylalanine/leucine/valine/L-tryptophan dehydrogenase C-terminal" evidence="9">
    <location>
        <begin position="215"/>
        <end position="450"/>
    </location>
</feature>
<gene>
    <name evidence="10" type="ORF">TCARB_0270</name>
</gene>